<organism evidence="1 2">
    <name type="scientific">Rhodococcus opacus</name>
    <name type="common">Nocardia opaca</name>
    <dbReference type="NCBI Taxonomy" id="37919"/>
    <lineage>
        <taxon>Bacteria</taxon>
        <taxon>Bacillati</taxon>
        <taxon>Actinomycetota</taxon>
        <taxon>Actinomycetes</taxon>
        <taxon>Mycobacteriales</taxon>
        <taxon>Nocardiaceae</taxon>
        <taxon>Rhodococcus</taxon>
    </lineage>
</organism>
<proteinExistence type="predicted"/>
<reference evidence="1 2" key="1">
    <citation type="submission" date="2014-07" db="EMBL/GenBank/DDBJ databases">
        <authorList>
            <person name="Zhang J.E."/>
            <person name="Yang H."/>
            <person name="Guo J."/>
            <person name="Deng Z."/>
            <person name="Luo H."/>
            <person name="Luo M."/>
            <person name="Zhao B."/>
        </authorList>
    </citation>
    <scope>NUCLEOTIDE SEQUENCE [LARGE SCALE GENOMIC DNA]</scope>
    <source>
        <strain evidence="1 2">1CP</strain>
    </source>
</reference>
<gene>
    <name evidence="1" type="ORF">R1CP_20630</name>
</gene>
<evidence type="ECO:0000313" key="2">
    <source>
        <dbReference type="Proteomes" id="UP000186108"/>
    </source>
</evidence>
<dbReference type="AlphaFoldDB" id="A0A1B1K8B3"/>
<dbReference type="EMBL" id="CP009111">
    <property type="protein sequence ID" value="ANS28806.1"/>
    <property type="molecule type" value="Genomic_DNA"/>
</dbReference>
<name>A0A1B1K8B3_RHOOP</name>
<sequence>MVFRGRAMRPSHSIDEVDAGGRIIDRVPRIRKGRQPVHADVAVALLSGSPTDPQDVGRLDRAARIRGDPLFWRCAREYDGNHRVIHRYRTRAVAGHVGVPRGPRAGVGGCDVVTVAVRVVAGFGSRSCAHSLHSPDLGRVAWGCSRSRPAAFWVGGVAPPLSLQPPAANPPRRVVALHLRDLTLADAPMQWSVTLARQLTVRQSVSNC</sequence>
<evidence type="ECO:0000313" key="1">
    <source>
        <dbReference type="EMBL" id="ANS28806.1"/>
    </source>
</evidence>
<dbReference type="Proteomes" id="UP000186108">
    <property type="component" value="Chromosome"/>
</dbReference>
<accession>A0A1B1K8B3</accession>
<protein>
    <submittedName>
        <fullName evidence="1">Uncharacterized protein</fullName>
    </submittedName>
</protein>